<dbReference type="PROSITE" id="PS50002">
    <property type="entry name" value="SH3"/>
    <property type="match status" value="1"/>
</dbReference>
<feature type="compositionally biased region" description="Polar residues" evidence="8">
    <location>
        <begin position="605"/>
        <end position="626"/>
    </location>
</feature>
<feature type="region of interest" description="Disordered" evidence="8">
    <location>
        <begin position="211"/>
        <end position="248"/>
    </location>
</feature>
<comment type="similarity">
    <text evidence="2">Belongs to the protein kinase superfamily. CAMK Ser/Thr protein kinase family.</text>
</comment>
<evidence type="ECO:0000259" key="12">
    <source>
        <dbReference type="PROSITE" id="PS50835"/>
    </source>
</evidence>
<dbReference type="Gene3D" id="2.30.30.40">
    <property type="entry name" value="SH3 Domains"/>
    <property type="match status" value="1"/>
</dbReference>
<dbReference type="FunFam" id="2.60.40.10:FF:000032">
    <property type="entry name" value="palladin isoform X1"/>
    <property type="match status" value="3"/>
</dbReference>
<dbReference type="OrthoDB" id="5969272at2759"/>
<feature type="domain" description="Ig-like" evidence="12">
    <location>
        <begin position="401"/>
        <end position="489"/>
    </location>
</feature>
<dbReference type="SUPFAM" id="SSF50044">
    <property type="entry name" value="SH3-domain"/>
    <property type="match status" value="1"/>
</dbReference>
<dbReference type="InterPro" id="IPR003598">
    <property type="entry name" value="Ig_sub2"/>
</dbReference>
<keyword evidence="3 7" id="KW-0728">SH3 domain</keyword>
<dbReference type="InterPro" id="IPR011993">
    <property type="entry name" value="PH-like_dom_sf"/>
</dbReference>
<dbReference type="InterPro" id="IPR036028">
    <property type="entry name" value="SH3-like_dom_sf"/>
</dbReference>
<evidence type="ECO:0000313" key="13">
    <source>
        <dbReference type="EMBL" id="RUS78531.1"/>
    </source>
</evidence>
<evidence type="ECO:0000259" key="10">
    <source>
        <dbReference type="PROSITE" id="PS50003"/>
    </source>
</evidence>
<dbReference type="Gene3D" id="1.20.900.10">
    <property type="entry name" value="Dbl homology (DH) domain"/>
    <property type="match status" value="1"/>
</dbReference>
<dbReference type="GO" id="GO:0004672">
    <property type="term" value="F:protein kinase activity"/>
    <property type="evidence" value="ECO:0007669"/>
    <property type="project" value="TreeGrafter"/>
</dbReference>
<dbReference type="Pfam" id="PF22697">
    <property type="entry name" value="SOS1_NGEF_PH"/>
    <property type="match status" value="1"/>
</dbReference>
<organism evidence="13 14">
    <name type="scientific">Elysia chlorotica</name>
    <name type="common">Eastern emerald elysia</name>
    <name type="synonym">Sea slug</name>
    <dbReference type="NCBI Taxonomy" id="188477"/>
    <lineage>
        <taxon>Eukaryota</taxon>
        <taxon>Metazoa</taxon>
        <taxon>Spiralia</taxon>
        <taxon>Lophotrochozoa</taxon>
        <taxon>Mollusca</taxon>
        <taxon>Gastropoda</taxon>
        <taxon>Heterobranchia</taxon>
        <taxon>Euthyneura</taxon>
        <taxon>Panpulmonata</taxon>
        <taxon>Sacoglossa</taxon>
        <taxon>Placobranchoidea</taxon>
        <taxon>Plakobranchidae</taxon>
        <taxon>Elysia</taxon>
    </lineage>
</organism>
<evidence type="ECO:0000256" key="8">
    <source>
        <dbReference type="SAM" id="MobiDB-lite"/>
    </source>
</evidence>
<dbReference type="STRING" id="188477.A0A3S1HFU9"/>
<feature type="compositionally biased region" description="Polar residues" evidence="8">
    <location>
        <begin position="236"/>
        <end position="245"/>
    </location>
</feature>
<dbReference type="InterPro" id="IPR000219">
    <property type="entry name" value="DH_dom"/>
</dbReference>
<dbReference type="InterPro" id="IPR003599">
    <property type="entry name" value="Ig_sub"/>
</dbReference>
<name>A0A3S1HFU9_ELYCH</name>
<dbReference type="PROSITE" id="PS50003">
    <property type="entry name" value="PH_DOMAIN"/>
    <property type="match status" value="1"/>
</dbReference>
<evidence type="ECO:0000256" key="1">
    <source>
        <dbReference type="ARBA" id="ARBA00004496"/>
    </source>
</evidence>
<dbReference type="SUPFAM" id="SSF50729">
    <property type="entry name" value="PH domain-like"/>
    <property type="match status" value="1"/>
</dbReference>
<feature type="domain" description="SH3" evidence="9">
    <location>
        <begin position="796"/>
        <end position="871"/>
    </location>
</feature>
<dbReference type="InterPro" id="IPR007110">
    <property type="entry name" value="Ig-like_dom"/>
</dbReference>
<feature type="region of interest" description="Disordered" evidence="8">
    <location>
        <begin position="1363"/>
        <end position="1394"/>
    </location>
</feature>
<keyword evidence="14" id="KW-1185">Reference proteome</keyword>
<dbReference type="SUPFAM" id="SSF48065">
    <property type="entry name" value="DBL homology domain (DH-domain)"/>
    <property type="match status" value="1"/>
</dbReference>
<dbReference type="Gene3D" id="2.30.29.30">
    <property type="entry name" value="Pleckstrin-homology domain (PH domain)/Phosphotyrosine-binding domain (PTB)"/>
    <property type="match status" value="1"/>
</dbReference>
<evidence type="ECO:0000256" key="5">
    <source>
        <dbReference type="ARBA" id="ARBA00023157"/>
    </source>
</evidence>
<dbReference type="Proteomes" id="UP000271974">
    <property type="component" value="Unassembled WGS sequence"/>
</dbReference>
<evidence type="ECO:0000256" key="3">
    <source>
        <dbReference type="ARBA" id="ARBA00022443"/>
    </source>
</evidence>
<comment type="caution">
    <text evidence="13">The sequence shown here is derived from an EMBL/GenBank/DDBJ whole genome shotgun (WGS) entry which is preliminary data.</text>
</comment>
<dbReference type="PROSITE" id="PS50010">
    <property type="entry name" value="DH_2"/>
    <property type="match status" value="1"/>
</dbReference>
<dbReference type="PANTHER" id="PTHR47633">
    <property type="entry name" value="IMMUNOGLOBULIN"/>
    <property type="match status" value="1"/>
</dbReference>
<dbReference type="EMBL" id="RQTK01000504">
    <property type="protein sequence ID" value="RUS78531.1"/>
    <property type="molecule type" value="Genomic_DNA"/>
</dbReference>
<dbReference type="InterPro" id="IPR035899">
    <property type="entry name" value="DBL_dom_sf"/>
</dbReference>
<dbReference type="SMART" id="SM00408">
    <property type="entry name" value="IGc2"/>
    <property type="match status" value="3"/>
</dbReference>
<feature type="compositionally biased region" description="Basic and acidic residues" evidence="8">
    <location>
        <begin position="578"/>
        <end position="588"/>
    </location>
</feature>
<feature type="region of interest" description="Disordered" evidence="8">
    <location>
        <begin position="576"/>
        <end position="626"/>
    </location>
</feature>
<dbReference type="Pfam" id="PF07679">
    <property type="entry name" value="I-set"/>
    <property type="match status" value="3"/>
</dbReference>
<feature type="compositionally biased region" description="Low complexity" evidence="8">
    <location>
        <begin position="1379"/>
        <end position="1394"/>
    </location>
</feature>
<feature type="domain" description="Ig-like" evidence="12">
    <location>
        <begin position="491"/>
        <end position="570"/>
    </location>
</feature>
<dbReference type="CDD" id="cd00096">
    <property type="entry name" value="Ig"/>
    <property type="match status" value="1"/>
</dbReference>
<reference evidence="13 14" key="1">
    <citation type="submission" date="2019-01" db="EMBL/GenBank/DDBJ databases">
        <title>A draft genome assembly of the solar-powered sea slug Elysia chlorotica.</title>
        <authorList>
            <person name="Cai H."/>
            <person name="Li Q."/>
            <person name="Fang X."/>
            <person name="Li J."/>
            <person name="Curtis N.E."/>
            <person name="Altenburger A."/>
            <person name="Shibata T."/>
            <person name="Feng M."/>
            <person name="Maeda T."/>
            <person name="Schwartz J.A."/>
            <person name="Shigenobu S."/>
            <person name="Lundholm N."/>
            <person name="Nishiyama T."/>
            <person name="Yang H."/>
            <person name="Hasebe M."/>
            <person name="Li S."/>
            <person name="Pierce S.K."/>
            <person name="Wang J."/>
        </authorList>
    </citation>
    <scope>NUCLEOTIDE SEQUENCE [LARGE SCALE GENOMIC DNA]</scope>
    <source>
        <strain evidence="13">EC2010</strain>
        <tissue evidence="13">Whole organism of an adult</tissue>
    </source>
</reference>
<dbReference type="InterPro" id="IPR013783">
    <property type="entry name" value="Ig-like_fold"/>
</dbReference>
<dbReference type="PROSITE" id="PS50835">
    <property type="entry name" value="IG_LIKE"/>
    <property type="match status" value="3"/>
</dbReference>
<accession>A0A3S1HFU9</accession>
<feature type="domain" description="DH" evidence="11">
    <location>
        <begin position="902"/>
        <end position="1082"/>
    </location>
</feature>
<evidence type="ECO:0000256" key="7">
    <source>
        <dbReference type="PROSITE-ProRule" id="PRU00192"/>
    </source>
</evidence>
<feature type="domain" description="Ig-like" evidence="12">
    <location>
        <begin position="1"/>
        <end position="85"/>
    </location>
</feature>
<feature type="domain" description="PH" evidence="10">
    <location>
        <begin position="1107"/>
        <end position="1224"/>
    </location>
</feature>
<keyword evidence="4" id="KW-0963">Cytoplasm</keyword>
<dbReference type="InterPro" id="IPR001452">
    <property type="entry name" value="SH3_domain"/>
</dbReference>
<feature type="compositionally biased region" description="Low complexity" evidence="8">
    <location>
        <begin position="334"/>
        <end position="344"/>
    </location>
</feature>
<feature type="region of interest" description="Disordered" evidence="8">
    <location>
        <begin position="322"/>
        <end position="395"/>
    </location>
</feature>
<feature type="region of interest" description="Disordered" evidence="8">
    <location>
        <begin position="266"/>
        <end position="288"/>
    </location>
</feature>
<dbReference type="Pfam" id="PF00621">
    <property type="entry name" value="RhoGEF"/>
    <property type="match status" value="1"/>
</dbReference>
<evidence type="ECO:0000256" key="6">
    <source>
        <dbReference type="ARBA" id="ARBA00023319"/>
    </source>
</evidence>
<dbReference type="PANTHER" id="PTHR47633:SF16">
    <property type="entry name" value="CAVP-TARGET PROTEIN-LIKE"/>
    <property type="match status" value="1"/>
</dbReference>
<dbReference type="InterPro" id="IPR036179">
    <property type="entry name" value="Ig-like_dom_sf"/>
</dbReference>
<sequence length="1394" mass="152990">MPGQTVHYVGGTKHFECRVKGHPRPSIRWFKDDVEITDCARYHFGHAHDGVISMVIEDIAHEDEGHYRCRAENSEGLASTSAYLFVRTHKEHPEEAETSIHAMKIEQARSFTDQEKKQRRESLTRQDSGPHFEKPIEDVDSHGKERRLSAEEEEIVQKSFEKVIKAEMEASSQSVTNRAIAAEAEVTSTESESSKDSAKIQVNVTEKKVSVVEESSTGTGTNGHRGSITLERISETSESTQGSIKTESDIIESGSLLMRQTKRIISQDLGDIGSEKGSNGRRDSELERSLSEDVFDLDAFEGTQTKTTVTKTEVKGSVVETKVISSESSEKSSRSVSKTEVTESFVEGKLVSTQATSEKSETLQDEVDSMKIGMKEKVQPEENKSKNDKDDKERVEKGVAPVLEMMSIPTALEEGMDFKLQVKLQGDPAPKVTWLKDDRPIRSNRRVRLYEDRGVHCLEVADFEHGDAGLYVCLAENDKGSARLEVKVTMEGARIFWGRTWASNAKGDPAPKVTWLKDDRPIRSNRRVRLYEDRGVHCLEVADFEHGDAGLYVCLAENDKGSARLEVRVTMEGVQYHTADEDSPDSRDRKTKQKKVIAEDAQVANDVTSSSHDQESSNLLVETEVSTDASRAKVKDELGVSVSVEEKTAKAGEDKKAYTDADKDGEKSVSDQRRKSETAPESSSDERFLKCYTLVKTYTDQSSGVSFRAGQLVEVLDSKEKTGQWLVRGRADKEKVCFVPTDLLRQVGEEDNKRVDEDETDEESSVQKKRRLTQSPKSGSGDLDIDTSEDEFGLLLGHPDYVAIADYNPSQSAIDSATAAGAPPLRLSEGQVVEVLDMQRADSWLVQARPTKSSPARQGWVPSSYLAEKGAAAEAAARRTTRETFRDEVLQVNNKQQEAGLKRRYVLKELAETEQEYVNELKTLVDAITAHVTSAKQPLSDTMKANCDAIFSNVAEILSFHEKVFLNEIRECIAKPSMVGATFLARQTEFGQYGQFMGTREAASFLMESEEVKAFLKEMGKTSLESQHAVFDLLKKPLDRFKMYQLLIKDVLRYSVRAGEDPSDLESAIAMLVAIEKSVANQKLLGCLESSEGDVTQLTGLIRHDDMITWDGDATTTANSKGKERHVFLFNYKIIMTRKRKPDSTSDQATFAIKSAIDLQNVRLNDSVVGDERRLELVYHTGEVGTGVGTVGGAVGGSVEKITLQARSVFAKQAWARDIRDALLDLGTLCAGNGDCGNGDEGGGGDDCVGRGGGGGGGGGNGGDDCGGGASQTGEAAGKSEAAADDKVESLDVKPFFSQELTKVATRETLLKKSLWGEAAPGMVPFVFVQCSEDFAYEERMSARNDSIARPPVEAGCTLPGLGWNAKPSEDGQVANRPTTTSSSTATASRLLIS</sequence>
<feature type="compositionally biased region" description="Basic and acidic residues" evidence="8">
    <location>
        <begin position="373"/>
        <end position="395"/>
    </location>
</feature>
<feature type="region of interest" description="Disordered" evidence="8">
    <location>
        <begin position="1265"/>
        <end position="1285"/>
    </location>
</feature>
<dbReference type="InterPro" id="IPR013098">
    <property type="entry name" value="Ig_I-set"/>
</dbReference>
<gene>
    <name evidence="13" type="ORF">EGW08_013709</name>
</gene>
<evidence type="ECO:0000256" key="2">
    <source>
        <dbReference type="ARBA" id="ARBA00006692"/>
    </source>
</evidence>
<proteinExistence type="inferred from homology"/>
<evidence type="ECO:0000259" key="9">
    <source>
        <dbReference type="PROSITE" id="PS50002"/>
    </source>
</evidence>
<feature type="region of interest" description="Disordered" evidence="8">
    <location>
        <begin position="749"/>
        <end position="786"/>
    </location>
</feature>
<evidence type="ECO:0000259" key="11">
    <source>
        <dbReference type="PROSITE" id="PS50010"/>
    </source>
</evidence>
<feature type="region of interest" description="Disordered" evidence="8">
    <location>
        <begin position="108"/>
        <end position="154"/>
    </location>
</feature>
<comment type="subcellular location">
    <subcellularLocation>
        <location evidence="1">Cytoplasm</location>
    </subcellularLocation>
</comment>
<dbReference type="GO" id="GO:0005737">
    <property type="term" value="C:cytoplasm"/>
    <property type="evidence" value="ECO:0007669"/>
    <property type="project" value="UniProtKB-SubCell"/>
</dbReference>
<feature type="region of interest" description="Disordered" evidence="8">
    <location>
        <begin position="642"/>
        <end position="683"/>
    </location>
</feature>
<dbReference type="InterPro" id="IPR001849">
    <property type="entry name" value="PH_domain"/>
</dbReference>
<dbReference type="SMART" id="SM00233">
    <property type="entry name" value="PH"/>
    <property type="match status" value="1"/>
</dbReference>
<dbReference type="SMART" id="SM00409">
    <property type="entry name" value="IG"/>
    <property type="match status" value="3"/>
</dbReference>
<keyword evidence="6" id="KW-0393">Immunoglobulin domain</keyword>
<dbReference type="SUPFAM" id="SSF48726">
    <property type="entry name" value="Immunoglobulin"/>
    <property type="match status" value="3"/>
</dbReference>
<dbReference type="InterPro" id="IPR055251">
    <property type="entry name" value="SOS1_NGEF_PH"/>
</dbReference>
<keyword evidence="5" id="KW-1015">Disulfide bond</keyword>
<dbReference type="GO" id="GO:0005085">
    <property type="term" value="F:guanyl-nucleotide exchange factor activity"/>
    <property type="evidence" value="ECO:0007669"/>
    <property type="project" value="InterPro"/>
</dbReference>
<dbReference type="Pfam" id="PF07653">
    <property type="entry name" value="SH3_2"/>
    <property type="match status" value="1"/>
</dbReference>
<feature type="compositionally biased region" description="Basic and acidic residues" evidence="8">
    <location>
        <begin position="278"/>
        <end position="288"/>
    </location>
</feature>
<dbReference type="SMART" id="SM00325">
    <property type="entry name" value="RhoGEF"/>
    <property type="match status" value="1"/>
</dbReference>
<protein>
    <submittedName>
        <fullName evidence="13">Uncharacterized protein</fullName>
    </submittedName>
</protein>
<dbReference type="Gene3D" id="2.60.40.10">
    <property type="entry name" value="Immunoglobulins"/>
    <property type="match status" value="3"/>
</dbReference>
<evidence type="ECO:0000256" key="4">
    <source>
        <dbReference type="ARBA" id="ARBA00022490"/>
    </source>
</evidence>
<dbReference type="SMART" id="SM00326">
    <property type="entry name" value="SH3"/>
    <property type="match status" value="1"/>
</dbReference>
<evidence type="ECO:0000313" key="14">
    <source>
        <dbReference type="Proteomes" id="UP000271974"/>
    </source>
</evidence>